<keyword evidence="2" id="KW-1185">Reference proteome</keyword>
<dbReference type="InterPro" id="IPR030906">
    <property type="entry name" value="Surf_polysacc"/>
</dbReference>
<organism evidence="1 2">
    <name type="scientific">Methanoplanus endosymbiosus</name>
    <dbReference type="NCBI Taxonomy" id="33865"/>
    <lineage>
        <taxon>Archaea</taxon>
        <taxon>Methanobacteriati</taxon>
        <taxon>Methanobacteriota</taxon>
        <taxon>Stenosarchaea group</taxon>
        <taxon>Methanomicrobia</taxon>
        <taxon>Methanomicrobiales</taxon>
        <taxon>Methanomicrobiaceae</taxon>
        <taxon>Methanoplanus</taxon>
    </lineage>
</organism>
<dbReference type="KEGG" id="mend:L6E24_12995"/>
<name>A0A9E7TJX2_9EURY</name>
<accession>A0A9E7TJX2</accession>
<evidence type="ECO:0000313" key="2">
    <source>
        <dbReference type="Proteomes" id="UP001060368"/>
    </source>
</evidence>
<dbReference type="EMBL" id="CP096115">
    <property type="protein sequence ID" value="UUX92249.1"/>
    <property type="molecule type" value="Genomic_DNA"/>
</dbReference>
<reference evidence="1" key="1">
    <citation type="submission" date="2022-04" db="EMBL/GenBank/DDBJ databases">
        <title>Complete genome of Methanoplanus endosymbiosus DSM 3599.</title>
        <authorList>
            <person name="Chen S.-C."/>
            <person name="You Y.-T."/>
            <person name="Zhou Y.-Z."/>
            <person name="Lai M.-C."/>
        </authorList>
    </citation>
    <scope>NUCLEOTIDE SEQUENCE</scope>
    <source>
        <strain evidence="1">DSM 3599</strain>
    </source>
</reference>
<protein>
    <recommendedName>
        <fullName evidence="3">Surface carbohydrate biosynthesis protein</fullName>
    </recommendedName>
</protein>
<dbReference type="Proteomes" id="UP001060368">
    <property type="component" value="Chromosome"/>
</dbReference>
<dbReference type="AlphaFoldDB" id="A0A9E7TJX2"/>
<dbReference type="NCBIfam" id="TIGR04396">
    <property type="entry name" value="surf_polysacc"/>
    <property type="match status" value="1"/>
</dbReference>
<evidence type="ECO:0008006" key="3">
    <source>
        <dbReference type="Google" id="ProtNLM"/>
    </source>
</evidence>
<evidence type="ECO:0000313" key="1">
    <source>
        <dbReference type="EMBL" id="UUX92249.1"/>
    </source>
</evidence>
<dbReference type="GeneID" id="74308636"/>
<gene>
    <name evidence="1" type="ORF">L6E24_12995</name>
</gene>
<proteinExistence type="predicted"/>
<sequence>MLVNQELNADYNWLYISLETKVRELYPKLLLSCFAAEAGFKVVIGKNTQVESHILDMPIGIFLDKDPNYGKMARFQKIFEKGHKIVVQDEEFSIYRSDSQLFIDRILKDETFDILERVFTWGNIDTEIIKSMLPNVSDKITQTGSPRIDILRPEFIPIFADDANNIKKRYGQFILINTNFGYNHYLGTSYGEAQLKEKLEKYGNEMETIWKENLSLEKETFQQFIKMIQSLSKAFPAHTVIIRPHPSENHEVWRNLMSDQSNVCVIHEGSVIPWIFAADAMIHNRCTTGIESYVMNTTPTFAFCPIESTKFDMYVPNDLSIKVDSIADLVDKLDKVLRKNNITQANLIESDKKTIADRHLDSLDGMYACERIVSELIDINKSMVLSMTNNALQSDGTDSPIQFLTLISTIVNTLKKKMFTNKQRMNYNKQKFIGLKLEEIEDCIGKFQLVSGRFGSIRVKKIDEDLFEIWNSN</sequence>
<dbReference type="RefSeq" id="WP_257742398.1">
    <property type="nucleotide sequence ID" value="NZ_CP096115.1"/>
</dbReference>